<dbReference type="Proteomes" id="UP000077266">
    <property type="component" value="Unassembled WGS sequence"/>
</dbReference>
<dbReference type="InterPro" id="IPR057229">
    <property type="entry name" value="DUF7907"/>
</dbReference>
<dbReference type="InParanoid" id="A0A165IGM0"/>
<evidence type="ECO:0000313" key="3">
    <source>
        <dbReference type="Proteomes" id="UP000077266"/>
    </source>
</evidence>
<evidence type="ECO:0000313" key="2">
    <source>
        <dbReference type="EMBL" id="KZV93377.1"/>
    </source>
</evidence>
<keyword evidence="3" id="KW-1185">Reference proteome</keyword>
<dbReference type="AlphaFoldDB" id="A0A165IGM0"/>
<proteinExistence type="predicted"/>
<name>A0A165IGM0_EXIGL</name>
<evidence type="ECO:0000259" key="1">
    <source>
        <dbReference type="Pfam" id="PF25484"/>
    </source>
</evidence>
<protein>
    <recommendedName>
        <fullName evidence="1">DUF7907 domain-containing protein</fullName>
    </recommendedName>
</protein>
<feature type="domain" description="DUF7907" evidence="1">
    <location>
        <begin position="19"/>
        <end position="167"/>
    </location>
</feature>
<gene>
    <name evidence="2" type="ORF">EXIGLDRAFT_768148</name>
</gene>
<dbReference type="OrthoDB" id="3518533at2759"/>
<dbReference type="EMBL" id="KV425991">
    <property type="protein sequence ID" value="KZV93377.1"/>
    <property type="molecule type" value="Genomic_DNA"/>
</dbReference>
<accession>A0A165IGM0</accession>
<organism evidence="2 3">
    <name type="scientific">Exidia glandulosa HHB12029</name>
    <dbReference type="NCBI Taxonomy" id="1314781"/>
    <lineage>
        <taxon>Eukaryota</taxon>
        <taxon>Fungi</taxon>
        <taxon>Dikarya</taxon>
        <taxon>Basidiomycota</taxon>
        <taxon>Agaricomycotina</taxon>
        <taxon>Agaricomycetes</taxon>
        <taxon>Auriculariales</taxon>
        <taxon>Exidiaceae</taxon>
        <taxon>Exidia</taxon>
    </lineage>
</organism>
<sequence length="170" mass="18616">MAAPAPAAEDVAPPPLPGQFWLKVESPPGTAPGRYHGFYLRQNSVADPAVMIVTGPPKFLRAHDGKNGGVGLISWKHEGRAFGLVLKAHPAGKAGWERVEIPENETDERLSFVKKDDGSETLEGTGIETWTGWMVCEWSLGHPQLFWTTTALTTLPEFCERVVLVREMLA</sequence>
<reference evidence="2 3" key="1">
    <citation type="journal article" date="2016" name="Mol. Biol. Evol.">
        <title>Comparative Genomics of Early-Diverging Mushroom-Forming Fungi Provides Insights into the Origins of Lignocellulose Decay Capabilities.</title>
        <authorList>
            <person name="Nagy L.G."/>
            <person name="Riley R."/>
            <person name="Tritt A."/>
            <person name="Adam C."/>
            <person name="Daum C."/>
            <person name="Floudas D."/>
            <person name="Sun H."/>
            <person name="Yadav J.S."/>
            <person name="Pangilinan J."/>
            <person name="Larsson K.H."/>
            <person name="Matsuura K."/>
            <person name="Barry K."/>
            <person name="Labutti K."/>
            <person name="Kuo R."/>
            <person name="Ohm R.A."/>
            <person name="Bhattacharya S.S."/>
            <person name="Shirouzu T."/>
            <person name="Yoshinaga Y."/>
            <person name="Martin F.M."/>
            <person name="Grigoriev I.V."/>
            <person name="Hibbett D.S."/>
        </authorList>
    </citation>
    <scope>NUCLEOTIDE SEQUENCE [LARGE SCALE GENOMIC DNA]</scope>
    <source>
        <strain evidence="2 3">HHB12029</strain>
    </source>
</reference>
<dbReference type="Pfam" id="PF25484">
    <property type="entry name" value="DUF7907"/>
    <property type="match status" value="1"/>
</dbReference>